<gene>
    <name evidence="1" type="ORF">CWN47_33220</name>
</gene>
<protein>
    <submittedName>
        <fullName evidence="1">Nickase</fullName>
    </submittedName>
</protein>
<organism evidence="1 2">
    <name type="scientific">Klebsiella variicola</name>
    <dbReference type="NCBI Taxonomy" id="244366"/>
    <lineage>
        <taxon>Bacteria</taxon>
        <taxon>Pseudomonadati</taxon>
        <taxon>Pseudomonadota</taxon>
        <taxon>Gammaproteobacteria</taxon>
        <taxon>Enterobacterales</taxon>
        <taxon>Enterobacteriaceae</taxon>
        <taxon>Klebsiella/Raoultella group</taxon>
        <taxon>Klebsiella</taxon>
        <taxon>Klebsiella pneumoniae complex</taxon>
    </lineage>
</organism>
<reference evidence="1 2" key="2">
    <citation type="submission" date="2018-01" db="EMBL/GenBank/DDBJ databases">
        <title>Genomic study of Klebsiella pneumoniae.</title>
        <authorList>
            <person name="Yang Y."/>
            <person name="Bicalho R."/>
        </authorList>
    </citation>
    <scope>NUCLEOTIDE SEQUENCE [LARGE SCALE GENOMIC DNA]</scope>
    <source>
        <strain evidence="1 2">A8</strain>
    </source>
</reference>
<proteinExistence type="predicted"/>
<dbReference type="Proteomes" id="UP000234412">
    <property type="component" value="Unassembled WGS sequence"/>
</dbReference>
<feature type="non-terminal residue" evidence="1">
    <location>
        <position position="1"/>
    </location>
</feature>
<dbReference type="AlphaFoldDB" id="A0A2N4YR03"/>
<reference evidence="1 2" key="1">
    <citation type="submission" date="2017-11" db="EMBL/GenBank/DDBJ databases">
        <authorList>
            <person name="Han C.G."/>
        </authorList>
    </citation>
    <scope>NUCLEOTIDE SEQUENCE [LARGE SCALE GENOMIC DNA]</scope>
    <source>
        <strain evidence="1 2">A8</strain>
    </source>
</reference>
<evidence type="ECO:0000313" key="1">
    <source>
        <dbReference type="EMBL" id="PLM83387.1"/>
    </source>
</evidence>
<dbReference type="EMBL" id="PIDP01001989">
    <property type="protein sequence ID" value="PLM83387.1"/>
    <property type="molecule type" value="Genomic_DNA"/>
</dbReference>
<comment type="caution">
    <text evidence="1">The sequence shown here is derived from an EMBL/GenBank/DDBJ whole genome shotgun (WGS) entry which is preliminary data.</text>
</comment>
<sequence>VTGYRNLLSEKRRGIWVMQVLAES</sequence>
<name>A0A2N4YR03_KLEVA</name>
<evidence type="ECO:0000313" key="2">
    <source>
        <dbReference type="Proteomes" id="UP000234412"/>
    </source>
</evidence>
<accession>A0A2N4YR03</accession>